<dbReference type="Pfam" id="PF01476">
    <property type="entry name" value="LysM"/>
    <property type="match status" value="1"/>
</dbReference>
<name>A0AAD6GEY2_9EURO</name>
<dbReference type="Proteomes" id="UP001220324">
    <property type="component" value="Unassembled WGS sequence"/>
</dbReference>
<feature type="domain" description="LysM" evidence="4">
    <location>
        <begin position="95"/>
        <end position="141"/>
    </location>
</feature>
<evidence type="ECO:0000256" key="2">
    <source>
        <dbReference type="ARBA" id="ARBA00022729"/>
    </source>
</evidence>
<keyword evidence="6" id="KW-1185">Reference proteome</keyword>
<sequence>MVRTSDVLHTQELDIAEFFAMNPLVKSDCSGMSIGIYYCVSTYPGGSTPGFPGYATVSSSPVSSTVVAESKSVKASTGILTPSPIQTGMVSTCNKFYKVITDDSCYDIANDNGISLSSFYDWNPAVKTDCSGLQADEYVCVAVA</sequence>
<comment type="caution">
    <text evidence="5">The sequence shown here is derived from an EMBL/GenBank/DDBJ whole genome shotgun (WGS) entry which is preliminary data.</text>
</comment>
<dbReference type="InterPro" id="IPR018392">
    <property type="entry name" value="LysM"/>
</dbReference>
<dbReference type="Gene3D" id="3.10.350.10">
    <property type="entry name" value="LysM domain"/>
    <property type="match status" value="1"/>
</dbReference>
<dbReference type="PANTHER" id="PTHR34997:SF2">
    <property type="entry name" value="LYSM DOMAIN-CONTAINING PROTEIN-RELATED"/>
    <property type="match status" value="1"/>
</dbReference>
<evidence type="ECO:0000313" key="5">
    <source>
        <dbReference type="EMBL" id="KAJ5538227.1"/>
    </source>
</evidence>
<keyword evidence="3" id="KW-0843">Virulence</keyword>
<keyword evidence="1" id="KW-0147">Chitin-binding</keyword>
<evidence type="ECO:0000256" key="3">
    <source>
        <dbReference type="ARBA" id="ARBA00023026"/>
    </source>
</evidence>
<evidence type="ECO:0000256" key="1">
    <source>
        <dbReference type="ARBA" id="ARBA00022669"/>
    </source>
</evidence>
<reference evidence="5 6" key="1">
    <citation type="journal article" date="2023" name="IMA Fungus">
        <title>Comparative genomic study of the Penicillium genus elucidates a diverse pangenome and 15 lateral gene transfer events.</title>
        <authorList>
            <person name="Petersen C."/>
            <person name="Sorensen T."/>
            <person name="Nielsen M.R."/>
            <person name="Sondergaard T.E."/>
            <person name="Sorensen J.L."/>
            <person name="Fitzpatrick D.A."/>
            <person name="Frisvad J.C."/>
            <person name="Nielsen K.L."/>
        </authorList>
    </citation>
    <scope>NUCLEOTIDE SEQUENCE [LARGE SCALE GENOMIC DNA]</scope>
    <source>
        <strain evidence="5 6">IBT 35679</strain>
    </source>
</reference>
<dbReference type="CDD" id="cd00118">
    <property type="entry name" value="LysM"/>
    <property type="match status" value="1"/>
</dbReference>
<dbReference type="PROSITE" id="PS51782">
    <property type="entry name" value="LYSM"/>
    <property type="match status" value="1"/>
</dbReference>
<evidence type="ECO:0000259" key="4">
    <source>
        <dbReference type="PROSITE" id="PS51782"/>
    </source>
</evidence>
<dbReference type="SUPFAM" id="SSF54106">
    <property type="entry name" value="LysM domain"/>
    <property type="match status" value="1"/>
</dbReference>
<dbReference type="AlphaFoldDB" id="A0AAD6GEY2"/>
<dbReference type="EMBL" id="JAQIZZ010000006">
    <property type="protein sequence ID" value="KAJ5538227.1"/>
    <property type="molecule type" value="Genomic_DNA"/>
</dbReference>
<dbReference type="GO" id="GO:0008061">
    <property type="term" value="F:chitin binding"/>
    <property type="evidence" value="ECO:0007669"/>
    <property type="project" value="UniProtKB-KW"/>
</dbReference>
<protein>
    <recommendedName>
        <fullName evidence="4">LysM domain-containing protein</fullName>
    </recommendedName>
</protein>
<organism evidence="5 6">
    <name type="scientific">Penicillium frequentans</name>
    <dbReference type="NCBI Taxonomy" id="3151616"/>
    <lineage>
        <taxon>Eukaryota</taxon>
        <taxon>Fungi</taxon>
        <taxon>Dikarya</taxon>
        <taxon>Ascomycota</taxon>
        <taxon>Pezizomycotina</taxon>
        <taxon>Eurotiomycetes</taxon>
        <taxon>Eurotiomycetidae</taxon>
        <taxon>Eurotiales</taxon>
        <taxon>Aspergillaceae</taxon>
        <taxon>Penicillium</taxon>
    </lineage>
</organism>
<gene>
    <name evidence="5" type="ORF">N7494_007706</name>
</gene>
<dbReference type="PANTHER" id="PTHR34997">
    <property type="entry name" value="AM15"/>
    <property type="match status" value="1"/>
</dbReference>
<dbReference type="InterPro" id="IPR036779">
    <property type="entry name" value="LysM_dom_sf"/>
</dbReference>
<evidence type="ECO:0000313" key="6">
    <source>
        <dbReference type="Proteomes" id="UP001220324"/>
    </source>
</evidence>
<dbReference type="InterPro" id="IPR052210">
    <property type="entry name" value="LysM1-like"/>
</dbReference>
<dbReference type="SMART" id="SM00257">
    <property type="entry name" value="LysM"/>
    <property type="match status" value="1"/>
</dbReference>
<accession>A0AAD6GEY2</accession>
<keyword evidence="2" id="KW-0732">Signal</keyword>
<proteinExistence type="predicted"/>